<accession>A0A1Z5JK30</accession>
<dbReference type="PRINTS" id="PR00503">
    <property type="entry name" value="BROMODOMAIN"/>
</dbReference>
<dbReference type="OrthoDB" id="21449at2759"/>
<feature type="region of interest" description="Disordered" evidence="3">
    <location>
        <begin position="530"/>
        <end position="554"/>
    </location>
</feature>
<evidence type="ECO:0000256" key="3">
    <source>
        <dbReference type="SAM" id="MobiDB-lite"/>
    </source>
</evidence>
<dbReference type="InterPro" id="IPR051831">
    <property type="entry name" value="Bromodomain_contain_prot"/>
</dbReference>
<name>A0A1Z5JK30_FISSO</name>
<dbReference type="InterPro" id="IPR001487">
    <property type="entry name" value="Bromodomain"/>
</dbReference>
<dbReference type="SUPFAM" id="SSF47370">
    <property type="entry name" value="Bromodomain"/>
    <property type="match status" value="1"/>
</dbReference>
<gene>
    <name evidence="5" type="ORF">FisN_11Hh173</name>
</gene>
<dbReference type="Gene3D" id="1.20.920.10">
    <property type="entry name" value="Bromodomain-like"/>
    <property type="match status" value="1"/>
</dbReference>
<evidence type="ECO:0000313" key="5">
    <source>
        <dbReference type="EMBL" id="GAX14370.1"/>
    </source>
</evidence>
<organism evidence="5 6">
    <name type="scientific">Fistulifera solaris</name>
    <name type="common">Oleaginous diatom</name>
    <dbReference type="NCBI Taxonomy" id="1519565"/>
    <lineage>
        <taxon>Eukaryota</taxon>
        <taxon>Sar</taxon>
        <taxon>Stramenopiles</taxon>
        <taxon>Ochrophyta</taxon>
        <taxon>Bacillariophyta</taxon>
        <taxon>Bacillariophyceae</taxon>
        <taxon>Bacillariophycidae</taxon>
        <taxon>Naviculales</taxon>
        <taxon>Naviculaceae</taxon>
        <taxon>Fistulifera</taxon>
    </lineage>
</organism>
<protein>
    <submittedName>
        <fullName evidence="5">Bromodomain-containing protein 7/9</fullName>
    </submittedName>
</protein>
<keyword evidence="1 2" id="KW-0103">Bromodomain</keyword>
<dbReference type="PANTHER" id="PTHR22881:SF27">
    <property type="entry name" value="BROMODOMAIN CONTAINING 7_9"/>
    <property type="match status" value="1"/>
</dbReference>
<proteinExistence type="predicted"/>
<dbReference type="Pfam" id="PF00439">
    <property type="entry name" value="Bromodomain"/>
    <property type="match status" value="1"/>
</dbReference>
<reference evidence="5 6" key="1">
    <citation type="journal article" date="2015" name="Plant Cell">
        <title>Oil accumulation by the oleaginous diatom Fistulifera solaris as revealed by the genome and transcriptome.</title>
        <authorList>
            <person name="Tanaka T."/>
            <person name="Maeda Y."/>
            <person name="Veluchamy A."/>
            <person name="Tanaka M."/>
            <person name="Abida H."/>
            <person name="Marechal E."/>
            <person name="Bowler C."/>
            <person name="Muto M."/>
            <person name="Sunaga Y."/>
            <person name="Tanaka M."/>
            <person name="Yoshino T."/>
            <person name="Taniguchi T."/>
            <person name="Fukuda Y."/>
            <person name="Nemoto M."/>
            <person name="Matsumoto M."/>
            <person name="Wong P.S."/>
            <person name="Aburatani S."/>
            <person name="Fujibuchi W."/>
        </authorList>
    </citation>
    <scope>NUCLEOTIDE SEQUENCE [LARGE SCALE GENOMIC DNA]</scope>
    <source>
        <strain evidence="5 6">JPCC DA0580</strain>
    </source>
</reference>
<dbReference type="InterPro" id="IPR036427">
    <property type="entry name" value="Bromodomain-like_sf"/>
</dbReference>
<dbReference type="InParanoid" id="A0A1Z5JK30"/>
<evidence type="ECO:0000313" key="6">
    <source>
        <dbReference type="Proteomes" id="UP000198406"/>
    </source>
</evidence>
<dbReference type="EMBL" id="BDSP01000080">
    <property type="protein sequence ID" value="GAX14370.1"/>
    <property type="molecule type" value="Genomic_DNA"/>
</dbReference>
<keyword evidence="6" id="KW-1185">Reference proteome</keyword>
<evidence type="ECO:0000256" key="1">
    <source>
        <dbReference type="ARBA" id="ARBA00023117"/>
    </source>
</evidence>
<dbReference type="SMART" id="SM00297">
    <property type="entry name" value="BROMO"/>
    <property type="match status" value="1"/>
</dbReference>
<dbReference type="PANTHER" id="PTHR22881">
    <property type="entry name" value="BROMODOMAIN CONTAINING PROTEIN"/>
    <property type="match status" value="1"/>
</dbReference>
<dbReference type="AlphaFoldDB" id="A0A1Z5JK30"/>
<evidence type="ECO:0000259" key="4">
    <source>
        <dbReference type="PROSITE" id="PS50014"/>
    </source>
</evidence>
<comment type="caution">
    <text evidence="5">The sequence shown here is derived from an EMBL/GenBank/DDBJ whole genome shotgun (WGS) entry which is preliminary data.</text>
</comment>
<sequence>MSTKKDTFTIGAAAKRELRRTLKRSTDPASTIQTFQRDHSLHTMMARALGTTPRHELTDVGAAIESLDTDSVMTFLSHLGLSQYEIHKRISDTLLQTLEEEIRKSNSTEPLLHLLQACWPYVTVVTELRPILWSLLRQLGDRTPVAVLQALGERAPDGTCKHAELFQQLDGHLKRLCWETDWDSREASYETTLLYQTIHPIVEQYCRNDTLVAQANLPFVATTRERSVLTSQRRALTSSSSSTAAPTNFLRHNKTDKATPTYATGKHIAKLRTLLSDRTGSSVSYRPKLLHALLSILMAQHALCPVPFLGGAQHLHCTLVADLLLSAGGSLPTAYHSVVILAGILDECVQQGAVSDEALVQIQTNLVTIFQSNADANVQEEEIQETKEDESSNKKEDVVTTNAEIRQLNRLLTAGLNAMKEADPQNLFLNPVTDAIAPGYSKVIRKPMCIITMQENIAKNRYNNIAEWESDVNLMFKNCIDYNRGSAGQWFRGEAQRQGTIFRDEILPQAKRLFQQEIVKRSALEAEAGKRRAEEPLVKPMKASSKKRKIDPTDSLPSMPALASMLLSDPFVVRVLLARVLRDLRHGVLPGNSIPAVHAVIPSVLQILNIARSSTQLCASRGRKYYVPDAGIESPKDAAAMVSYASLRQVLPLLLRLMTQAELQKRVTQGGELYAAAQVSPHIQFKPISVEHWKGVDDVQVVAAIVSGAIVLFCQPGSGYEVALVSIFPHLAASLQALSSAKLEPVFLKCLLHMILRHRTKLQKPVRDVIVQCWMDWIRGTPEAMTSATHEYYVKLVAEWSLLGNLLLPRDTLVEFLGNGIKTASVSDKRSLASLWNDTKFHSIRLEYERVLKILPESRAAEWKRTMNIEDAAPDAELSTS</sequence>
<evidence type="ECO:0000256" key="2">
    <source>
        <dbReference type="PROSITE-ProRule" id="PRU00035"/>
    </source>
</evidence>
<dbReference type="Proteomes" id="UP000198406">
    <property type="component" value="Unassembled WGS sequence"/>
</dbReference>
<dbReference type="PROSITE" id="PS50014">
    <property type="entry name" value="BROMODOMAIN_2"/>
    <property type="match status" value="1"/>
</dbReference>
<feature type="domain" description="Bromo" evidence="4">
    <location>
        <begin position="420"/>
        <end position="490"/>
    </location>
</feature>